<gene>
    <name evidence="2" type="ordered locus">NATL1_18191</name>
</gene>
<feature type="repeat" description="TPR" evidence="1">
    <location>
        <begin position="146"/>
        <end position="179"/>
    </location>
</feature>
<dbReference type="InterPro" id="IPR019734">
    <property type="entry name" value="TPR_rpt"/>
</dbReference>
<keyword evidence="1" id="KW-0802">TPR repeat</keyword>
<accession>A2C4G5</accession>
<feature type="repeat" description="TPR" evidence="1">
    <location>
        <begin position="78"/>
        <end position="111"/>
    </location>
</feature>
<evidence type="ECO:0000256" key="1">
    <source>
        <dbReference type="PROSITE-ProRule" id="PRU00339"/>
    </source>
</evidence>
<dbReference type="AlphaFoldDB" id="A2C4G5"/>
<dbReference type="PANTHER" id="PTHR44998:SF1">
    <property type="entry name" value="UDP-N-ACETYLGLUCOSAMINE--PEPTIDE N-ACETYLGLUCOSAMINYLTRANSFERASE 110 KDA SUBUNIT"/>
    <property type="match status" value="1"/>
</dbReference>
<dbReference type="SUPFAM" id="SSF48452">
    <property type="entry name" value="TPR-like"/>
    <property type="match status" value="1"/>
</dbReference>
<dbReference type="eggNOG" id="COG0457">
    <property type="taxonomic scope" value="Bacteria"/>
</dbReference>
<dbReference type="SMART" id="SM00028">
    <property type="entry name" value="TPR"/>
    <property type="match status" value="3"/>
</dbReference>
<feature type="repeat" description="TPR" evidence="1">
    <location>
        <begin position="112"/>
        <end position="145"/>
    </location>
</feature>
<dbReference type="PANTHER" id="PTHR44998">
    <property type="match status" value="1"/>
</dbReference>
<dbReference type="Proteomes" id="UP000002592">
    <property type="component" value="Chromosome"/>
</dbReference>
<organism evidence="2 3">
    <name type="scientific">Prochlorococcus marinus (strain NATL1A)</name>
    <dbReference type="NCBI Taxonomy" id="167555"/>
    <lineage>
        <taxon>Bacteria</taxon>
        <taxon>Bacillati</taxon>
        <taxon>Cyanobacteriota</taxon>
        <taxon>Cyanophyceae</taxon>
        <taxon>Synechococcales</taxon>
        <taxon>Prochlorococcaceae</taxon>
        <taxon>Prochlorococcus</taxon>
    </lineage>
</organism>
<reference evidence="3" key="1">
    <citation type="journal article" date="2007" name="PLoS Genet.">
        <title>Patterns and implications of gene gain and loss in the evolution of Prochlorococcus.</title>
        <authorList>
            <person name="Kettler G.C."/>
            <person name="Martiny A.C."/>
            <person name="Huang K."/>
            <person name="Zucker J."/>
            <person name="Coleman M.L."/>
            <person name="Rodrigue S."/>
            <person name="Chen F."/>
            <person name="Lapidus A."/>
            <person name="Ferriera S."/>
            <person name="Johnson J."/>
            <person name="Steglich C."/>
            <person name="Church G.M."/>
            <person name="Richardson P."/>
            <person name="Chisholm S.W."/>
        </authorList>
    </citation>
    <scope>NUCLEOTIDE SEQUENCE [LARGE SCALE GENOMIC DNA]</scope>
    <source>
        <strain evidence="3">NATL1A</strain>
    </source>
</reference>
<dbReference type="PROSITE" id="PS50293">
    <property type="entry name" value="TPR_REGION"/>
    <property type="match status" value="1"/>
</dbReference>
<dbReference type="Pfam" id="PF13414">
    <property type="entry name" value="TPR_11"/>
    <property type="match status" value="1"/>
</dbReference>
<protein>
    <submittedName>
        <fullName evidence="2">Uncharacterized protein</fullName>
    </submittedName>
</protein>
<dbReference type="InterPro" id="IPR011990">
    <property type="entry name" value="TPR-like_helical_dom_sf"/>
</dbReference>
<evidence type="ECO:0000313" key="2">
    <source>
        <dbReference type="EMBL" id="ABM76375.1"/>
    </source>
</evidence>
<proteinExistence type="predicted"/>
<sequence>MESSDKDQGKKNIPQVQTFTIPFALGEIKENITINTNTPSKSSKEKIINQALDSHSEGNIQEAKKLYQYLINQGFNDHRVFSNYGVILQNLGKLKEAKISFRKAIELNPNYHEAHANLGNILRDLGKLEEAEVSTLKAIELNPNFASAHCNLGLILEGLDKIEQSVFSFKRALETNPNDINIRINLSFALRDYIWSTQNNSSKKVSSIEELIELEKEKLKNKLKQYPFWFVDIPRTSSTSTQFMMWEKFGWPFGKRSKFVNDILIHERSLLFPNHTPSIITKYCLDEEIWESLESFTISRNPYTWCLSLWQLEINQDRKLKNKSFLQYLNLLDENLKVDLRQRKIRQNTLRQTDYLLDENENLLVKKILKFEDRNNVKSYLKSQGIPYKSEVHINKSKESNHQVSESEKKIIERIFCKDFEILGY</sequence>
<dbReference type="Gene3D" id="1.25.40.10">
    <property type="entry name" value="Tetratricopeptide repeat domain"/>
    <property type="match status" value="2"/>
</dbReference>
<name>A2C4G5_PROM1</name>
<dbReference type="PROSITE" id="PS50005">
    <property type="entry name" value="TPR"/>
    <property type="match status" value="3"/>
</dbReference>
<dbReference type="HOGENOM" id="CLU_645381_0_0_3"/>
<dbReference type="Pfam" id="PF13181">
    <property type="entry name" value="TPR_8"/>
    <property type="match status" value="1"/>
</dbReference>
<dbReference type="RefSeq" id="WP_011824363.1">
    <property type="nucleotide sequence ID" value="NC_008819.1"/>
</dbReference>
<dbReference type="EMBL" id="CP000553">
    <property type="protein sequence ID" value="ABM76375.1"/>
    <property type="molecule type" value="Genomic_DNA"/>
</dbReference>
<dbReference type="KEGG" id="pme:NATL1_18191"/>
<evidence type="ECO:0000313" key="3">
    <source>
        <dbReference type="Proteomes" id="UP000002592"/>
    </source>
</evidence>